<dbReference type="Gene3D" id="1.10.357.10">
    <property type="entry name" value="Tetracycline Repressor, domain 2"/>
    <property type="match status" value="1"/>
</dbReference>
<dbReference type="InterPro" id="IPR001647">
    <property type="entry name" value="HTH_TetR"/>
</dbReference>
<evidence type="ECO:0000256" key="1">
    <source>
        <dbReference type="ARBA" id="ARBA00023015"/>
    </source>
</evidence>
<dbReference type="OrthoDB" id="3210322at2"/>
<dbReference type="AlphaFoldDB" id="C0XRK2"/>
<dbReference type="RefSeq" id="WP_006839797.1">
    <property type="nucleotide sequence ID" value="NZ_GG667192.1"/>
</dbReference>
<keyword evidence="7" id="KW-1185">Reference proteome</keyword>
<dbReference type="SUPFAM" id="SSF48498">
    <property type="entry name" value="Tetracyclin repressor-like, C-terminal domain"/>
    <property type="match status" value="1"/>
</dbReference>
<organism evidence="6 7">
    <name type="scientific">Corynebacterium lipophiloflavum (strain ATCC 700352 / DSM 44291 / CCUG 37336 / JCM 10383 / DMMZ 1944)</name>
    <dbReference type="NCBI Taxonomy" id="525263"/>
    <lineage>
        <taxon>Bacteria</taxon>
        <taxon>Bacillati</taxon>
        <taxon>Actinomycetota</taxon>
        <taxon>Actinomycetes</taxon>
        <taxon>Mycobacteriales</taxon>
        <taxon>Corynebacteriaceae</taxon>
        <taxon>Corynebacterium</taxon>
    </lineage>
</organism>
<dbReference type="Proteomes" id="UP000006196">
    <property type="component" value="Unassembled WGS sequence"/>
</dbReference>
<dbReference type="InterPro" id="IPR009057">
    <property type="entry name" value="Homeodomain-like_sf"/>
</dbReference>
<dbReference type="PROSITE" id="PS50977">
    <property type="entry name" value="HTH_TETR_2"/>
    <property type="match status" value="1"/>
</dbReference>
<keyword evidence="3" id="KW-0804">Transcription</keyword>
<proteinExistence type="predicted"/>
<accession>C0XRK2</accession>
<dbReference type="eggNOG" id="COG1309">
    <property type="taxonomic scope" value="Bacteria"/>
</dbReference>
<dbReference type="EMBL" id="ACHJ01000103">
    <property type="protein sequence ID" value="EEI17134.1"/>
    <property type="molecule type" value="Genomic_DNA"/>
</dbReference>
<evidence type="ECO:0000313" key="6">
    <source>
        <dbReference type="EMBL" id="EEI17134.1"/>
    </source>
</evidence>
<name>C0XRK2_CORLD</name>
<keyword evidence="1" id="KW-0805">Transcription regulation</keyword>
<comment type="caution">
    <text evidence="6">The sequence shown here is derived from an EMBL/GenBank/DDBJ whole genome shotgun (WGS) entry which is preliminary data.</text>
</comment>
<keyword evidence="2 4" id="KW-0238">DNA-binding</keyword>
<reference evidence="6" key="1">
    <citation type="submission" date="2009-01" db="EMBL/GenBank/DDBJ databases">
        <authorList>
            <person name="Qin X."/>
            <person name="Bachman B."/>
            <person name="Battles P."/>
            <person name="Bell A."/>
            <person name="Bess C."/>
            <person name="Bickham C."/>
            <person name="Chaboub L."/>
            <person name="Chen D."/>
            <person name="Coyle M."/>
            <person name="Deiros D.R."/>
            <person name="Dinh H."/>
            <person name="Forbes L."/>
            <person name="Fowler G."/>
            <person name="Francisco L."/>
            <person name="Fu Q."/>
            <person name="Gubbala S."/>
            <person name="Hale W."/>
            <person name="Han Y."/>
            <person name="Hemphill L."/>
            <person name="Highlander S.K."/>
            <person name="Hirani K."/>
            <person name="Hogues M."/>
            <person name="Jackson L."/>
            <person name="Jakkamsetti A."/>
            <person name="Javaid M."/>
            <person name="Jiang H."/>
            <person name="Korchina V."/>
            <person name="Kovar C."/>
            <person name="Lara F."/>
            <person name="Lee S."/>
            <person name="Mata R."/>
            <person name="Mathew T."/>
            <person name="Moen C."/>
            <person name="Morales K."/>
            <person name="Munidasa M."/>
            <person name="Nazareth L."/>
            <person name="Ngo R."/>
            <person name="Nguyen L."/>
            <person name="Okwuonu G."/>
            <person name="Ongeri F."/>
            <person name="Patil S."/>
            <person name="Petrosino J."/>
            <person name="Pham C."/>
            <person name="Pham P."/>
            <person name="Pu L.-L."/>
            <person name="Puazo M."/>
            <person name="Raj R."/>
            <person name="Reid J."/>
            <person name="Rouhana J."/>
            <person name="Saada N."/>
            <person name="Shang Y."/>
            <person name="Simmons D."/>
            <person name="Thornton R."/>
            <person name="Warren J."/>
            <person name="Weissenberger G."/>
            <person name="Zhang J."/>
            <person name="Zhang L."/>
            <person name="Zhou C."/>
            <person name="Zhu D."/>
            <person name="Muzny D."/>
            <person name="Worley K."/>
            <person name="Gibbs R."/>
        </authorList>
    </citation>
    <scope>NUCLEOTIDE SEQUENCE [LARGE SCALE GENOMIC DNA]</scope>
    <source>
        <strain evidence="6">DSM 44291</strain>
    </source>
</reference>
<dbReference type="GO" id="GO:0003677">
    <property type="term" value="F:DNA binding"/>
    <property type="evidence" value="ECO:0007669"/>
    <property type="project" value="UniProtKB-UniRule"/>
</dbReference>
<sequence length="221" mass="24075">MPTPRQIARDEMMRRISEIGFAQLDAGGPHALNLRAVARELGVVSSAIYRYVADRDAFLTLLVTDAYRQLADSVERNGQPASVVGIAEAMRAWAIAHPRRWGLIYGTPVVGYAAPSDTLSQGTRVMRMLLEALDNAHPSVDTPSTALDEATREDIEALRREWAPQLSAGAVELAVEAWSRIIGLISSEVFGHFGEGAFRQPAVLFRRAVERLANGLGRLGA</sequence>
<dbReference type="InterPro" id="IPR036271">
    <property type="entry name" value="Tet_transcr_reg_TetR-rel_C_sf"/>
</dbReference>
<evidence type="ECO:0000259" key="5">
    <source>
        <dbReference type="PROSITE" id="PS50977"/>
    </source>
</evidence>
<dbReference type="InterPro" id="IPR025996">
    <property type="entry name" value="MT1864/Rv1816-like_C"/>
</dbReference>
<dbReference type="SUPFAM" id="SSF46689">
    <property type="entry name" value="Homeodomain-like"/>
    <property type="match status" value="1"/>
</dbReference>
<feature type="domain" description="HTH tetR-type" evidence="5">
    <location>
        <begin position="10"/>
        <end position="70"/>
    </location>
</feature>
<evidence type="ECO:0000256" key="2">
    <source>
        <dbReference type="ARBA" id="ARBA00023125"/>
    </source>
</evidence>
<evidence type="ECO:0000256" key="3">
    <source>
        <dbReference type="ARBA" id="ARBA00023163"/>
    </source>
</evidence>
<dbReference type="GeneID" id="74902066"/>
<feature type="DNA-binding region" description="H-T-H motif" evidence="4">
    <location>
        <begin position="33"/>
        <end position="52"/>
    </location>
</feature>
<dbReference type="Pfam" id="PF13305">
    <property type="entry name" value="TetR_C_33"/>
    <property type="match status" value="1"/>
</dbReference>
<gene>
    <name evidence="6" type="ORF">HMPREF0298_1072</name>
</gene>
<evidence type="ECO:0000313" key="7">
    <source>
        <dbReference type="Proteomes" id="UP000006196"/>
    </source>
</evidence>
<dbReference type="HOGENOM" id="CLU_069356_9_0_11"/>
<protein>
    <submittedName>
        <fullName evidence="6">Transcriptional regulator, TetR family</fullName>
    </submittedName>
</protein>
<evidence type="ECO:0000256" key="4">
    <source>
        <dbReference type="PROSITE-ProRule" id="PRU00335"/>
    </source>
</evidence>